<feature type="compositionally biased region" description="Basic and acidic residues" evidence="1">
    <location>
        <begin position="493"/>
        <end position="503"/>
    </location>
</feature>
<organism evidence="3 4">
    <name type="scientific">Cytospora mali</name>
    <name type="common">Apple Valsa canker fungus</name>
    <name type="synonym">Valsa mali</name>
    <dbReference type="NCBI Taxonomy" id="578113"/>
    <lineage>
        <taxon>Eukaryota</taxon>
        <taxon>Fungi</taxon>
        <taxon>Dikarya</taxon>
        <taxon>Ascomycota</taxon>
        <taxon>Pezizomycotina</taxon>
        <taxon>Sordariomycetes</taxon>
        <taxon>Sordariomycetidae</taxon>
        <taxon>Diaporthales</taxon>
        <taxon>Cytosporaceae</taxon>
        <taxon>Cytospora</taxon>
    </lineage>
</organism>
<evidence type="ECO:0000256" key="2">
    <source>
        <dbReference type="SAM" id="Phobius"/>
    </source>
</evidence>
<accession>A0A194UN43</accession>
<keyword evidence="4" id="KW-1185">Reference proteome</keyword>
<evidence type="ECO:0000313" key="3">
    <source>
        <dbReference type="EMBL" id="KUI53085.1"/>
    </source>
</evidence>
<feature type="compositionally biased region" description="Polar residues" evidence="1">
    <location>
        <begin position="506"/>
        <end position="516"/>
    </location>
</feature>
<gene>
    <name evidence="3" type="ORF">VP1G_00417</name>
</gene>
<keyword evidence="2" id="KW-1133">Transmembrane helix</keyword>
<sequence>MANNGTSTSSVAAWFPVTKDNWGLDAVTLLAVMGESSIEDHAQPITASVLCFLPRILPAPQALLKPTRPTRLPDYSAKMAGVYSGVVSDSVGFFANIIHPLEEQESFSFKVLEIKHREGGLSAEVETQSGRGSWPSRLWKQPSKGLRRHPSLDNDVDDDVDTEHGHAPAPRSVTVVADPEKGGRRGRHEPPAPGIMRRRTAKQRVNDFIANPTLTPVERPAVPPAWSSPIHIVTVSSFVMTLVIFGMTAYWRDGNALLATFIISVQSSLVGYASWWKPRLMVRPPHTTDVPPGDMMIRTKEGAFILVKCTEEVTRELYGAGTECEYHVGDRMYRFLMALGTMLLMVGVVLLGNVKFNAQALIAGSYIVLNGAYWLLGMLPRRYFWDLSRYEWRDITPADANGVAEEAGRGVEGFPSYTRTLWYAIRETGGQTGWVERSGAAPGTALWRRWLEEAGANARDGKRGWEAVKRKDQIMREGLEKPAAPGVPLTDPAEQHAPLEEVQPRLSMSKSAASKF</sequence>
<dbReference type="Proteomes" id="UP000078576">
    <property type="component" value="Unassembled WGS sequence"/>
</dbReference>
<dbReference type="OrthoDB" id="5412502at2759"/>
<keyword evidence="2" id="KW-0812">Transmembrane</keyword>
<feature type="transmembrane region" description="Helical" evidence="2">
    <location>
        <begin position="360"/>
        <end position="379"/>
    </location>
</feature>
<dbReference type="STRING" id="694573.A0A194UN43"/>
<feature type="region of interest" description="Disordered" evidence="1">
    <location>
        <begin position="476"/>
        <end position="516"/>
    </location>
</feature>
<feature type="transmembrane region" description="Helical" evidence="2">
    <location>
        <begin position="229"/>
        <end position="251"/>
    </location>
</feature>
<feature type="region of interest" description="Disordered" evidence="1">
    <location>
        <begin position="120"/>
        <end position="194"/>
    </location>
</feature>
<keyword evidence="2" id="KW-0472">Membrane</keyword>
<feature type="transmembrane region" description="Helical" evidence="2">
    <location>
        <begin position="335"/>
        <end position="354"/>
    </location>
</feature>
<dbReference type="AlphaFoldDB" id="A0A194UN43"/>
<feature type="transmembrane region" description="Helical" evidence="2">
    <location>
        <begin position="257"/>
        <end position="276"/>
    </location>
</feature>
<name>A0A194UN43_CYTMA</name>
<evidence type="ECO:0000256" key="1">
    <source>
        <dbReference type="SAM" id="MobiDB-lite"/>
    </source>
</evidence>
<proteinExistence type="predicted"/>
<protein>
    <submittedName>
        <fullName evidence="3">Uncharacterized protein</fullName>
    </submittedName>
</protein>
<reference evidence="4" key="1">
    <citation type="submission" date="2014-12" db="EMBL/GenBank/DDBJ databases">
        <title>Genome Sequence of Valsa Canker Pathogens Uncovers a Specific Adaption of Colonization on Woody Bark.</title>
        <authorList>
            <person name="Yin Z."/>
            <person name="Liu H."/>
            <person name="Gao X."/>
            <person name="Li Z."/>
            <person name="Song N."/>
            <person name="Ke X."/>
            <person name="Dai Q."/>
            <person name="Wu Y."/>
            <person name="Sun Y."/>
            <person name="Xu J.-R."/>
            <person name="Kang Z.K."/>
            <person name="Wang L."/>
            <person name="Huang L."/>
        </authorList>
    </citation>
    <scope>NUCLEOTIDE SEQUENCE [LARGE SCALE GENOMIC DNA]</scope>
    <source>
        <strain evidence="4">SXYL134</strain>
    </source>
</reference>
<dbReference type="EMBL" id="KN714667">
    <property type="protein sequence ID" value="KUI53085.1"/>
    <property type="molecule type" value="Genomic_DNA"/>
</dbReference>
<evidence type="ECO:0000313" key="4">
    <source>
        <dbReference type="Proteomes" id="UP000078576"/>
    </source>
</evidence>